<accession>A0AAI8Z0I1</accession>
<protein>
    <submittedName>
        <fullName evidence="2">Uncharacterized protein</fullName>
    </submittedName>
</protein>
<feature type="region of interest" description="Disordered" evidence="1">
    <location>
        <begin position="310"/>
        <end position="353"/>
    </location>
</feature>
<dbReference type="EMBL" id="CAVMBE010000034">
    <property type="protein sequence ID" value="CAK4030097.1"/>
    <property type="molecule type" value="Genomic_DNA"/>
</dbReference>
<reference evidence="2" key="1">
    <citation type="submission" date="2023-11" db="EMBL/GenBank/DDBJ databases">
        <authorList>
            <person name="Alioto T."/>
            <person name="Alioto T."/>
            <person name="Gomez Garrido J."/>
        </authorList>
    </citation>
    <scope>NUCLEOTIDE SEQUENCE</scope>
</reference>
<comment type="caution">
    <text evidence="2">The sequence shown here is derived from an EMBL/GenBank/DDBJ whole genome shotgun (WGS) entry which is preliminary data.</text>
</comment>
<dbReference type="PANTHER" id="PTHR40625:SF1">
    <property type="entry name" value="AMP-ACTIVATED PROTEIN KINASE GLYCOGEN-BINDING DOMAIN-CONTAINING PROTEIN"/>
    <property type="match status" value="1"/>
</dbReference>
<keyword evidence="3" id="KW-1185">Reference proteome</keyword>
<dbReference type="AlphaFoldDB" id="A0AAI8Z0I1"/>
<name>A0AAI8Z0I1_9PEZI</name>
<dbReference type="Proteomes" id="UP001296104">
    <property type="component" value="Unassembled WGS sequence"/>
</dbReference>
<proteinExistence type="predicted"/>
<evidence type="ECO:0000313" key="3">
    <source>
        <dbReference type="Proteomes" id="UP001296104"/>
    </source>
</evidence>
<evidence type="ECO:0000313" key="2">
    <source>
        <dbReference type="EMBL" id="CAK4030097.1"/>
    </source>
</evidence>
<sequence>MNLELEPNTLDPTTLVTFLFRAPPEVRTVELLGSWDNFNVPYRMHHDRRRGNDFWSGCFKFENIIYDGDDLKWVKPRSGGLRQGGTYWYYYRLNYDLDSFDERQPHSTSCPLLPGQKVNILDVPIELLAPPERCRSAYEDIIGSLADAGCRQTMEPGDKFASVEAPPLSKIHSRCLSDEALDGRLESNSVPLVVLADTVSPLPSSHSQEAEREFANDAAESTEQRAESRASSVYSQDGTDSAPVSPRSTGKQSEPAKQDLEHEDEGDLPDFPYPDRLGPSFLGFGATLFASPRAADVAADRTITEDSVAYPPHLQSEPSQNRKGPQSVQNVPFYGSRPGSKLSEDPEGHRPRLYSLPSLDIGEYLSGNQLGSHISSAAPATYYSKWPSEECDEDSPTANDLDNYDLTSPTFSADTISSAGQNTPFRLSAQNSLRESTRHDSAQLEDDSLVDIADRLRALDANEQSRNRQSVSAGRTSYELIRRFNSRSFVNYSLPTIASESNQSLVKTASNVSIPPRSGQDVPPIPSPLVHSGEGEGRSLAEDIFSELGFLGSSIA</sequence>
<gene>
    <name evidence="2" type="ORF">LECACI_7A005397</name>
</gene>
<feature type="compositionally biased region" description="Polar residues" evidence="1">
    <location>
        <begin position="229"/>
        <end position="239"/>
    </location>
</feature>
<feature type="region of interest" description="Disordered" evidence="1">
    <location>
        <begin position="387"/>
        <end position="406"/>
    </location>
</feature>
<feature type="region of interest" description="Disordered" evidence="1">
    <location>
        <begin position="202"/>
        <end position="274"/>
    </location>
</feature>
<evidence type="ECO:0000256" key="1">
    <source>
        <dbReference type="SAM" id="MobiDB-lite"/>
    </source>
</evidence>
<feature type="compositionally biased region" description="Polar residues" evidence="1">
    <location>
        <begin position="316"/>
        <end position="330"/>
    </location>
</feature>
<feature type="region of interest" description="Disordered" evidence="1">
    <location>
        <begin position="511"/>
        <end position="536"/>
    </location>
</feature>
<dbReference type="PANTHER" id="PTHR40625">
    <property type="entry name" value="GTP-BINDING PROTEIN ESDC-RELATED"/>
    <property type="match status" value="1"/>
</dbReference>
<organism evidence="2 3">
    <name type="scientific">Lecanosticta acicola</name>
    <dbReference type="NCBI Taxonomy" id="111012"/>
    <lineage>
        <taxon>Eukaryota</taxon>
        <taxon>Fungi</taxon>
        <taxon>Dikarya</taxon>
        <taxon>Ascomycota</taxon>
        <taxon>Pezizomycotina</taxon>
        <taxon>Dothideomycetes</taxon>
        <taxon>Dothideomycetidae</taxon>
        <taxon>Mycosphaerellales</taxon>
        <taxon>Mycosphaerellaceae</taxon>
        <taxon>Lecanosticta</taxon>
    </lineage>
</organism>
<feature type="compositionally biased region" description="Polar residues" evidence="1">
    <location>
        <begin position="396"/>
        <end position="406"/>
    </location>
</feature>